<feature type="domain" description="F-box" evidence="1">
    <location>
        <begin position="1"/>
        <end position="45"/>
    </location>
</feature>
<dbReference type="InterPro" id="IPR001810">
    <property type="entry name" value="F-box_dom"/>
</dbReference>
<dbReference type="Pfam" id="PF00646">
    <property type="entry name" value="F-box"/>
    <property type="match status" value="1"/>
</dbReference>
<gene>
    <name evidence="2" type="ORF">Tco_1079739</name>
</gene>
<reference evidence="2" key="2">
    <citation type="submission" date="2022-01" db="EMBL/GenBank/DDBJ databases">
        <authorList>
            <person name="Yamashiro T."/>
            <person name="Shiraishi A."/>
            <person name="Satake H."/>
            <person name="Nakayama K."/>
        </authorList>
    </citation>
    <scope>NUCLEOTIDE SEQUENCE</scope>
</reference>
<evidence type="ECO:0000313" key="2">
    <source>
        <dbReference type="EMBL" id="GJT90894.1"/>
    </source>
</evidence>
<dbReference type="InterPro" id="IPR050796">
    <property type="entry name" value="SCF_F-box_component"/>
</dbReference>
<dbReference type="Gene3D" id="1.20.1280.50">
    <property type="match status" value="1"/>
</dbReference>
<protein>
    <submittedName>
        <fullName evidence="2">F-box domain-containing protein</fullName>
    </submittedName>
</protein>
<dbReference type="PANTHER" id="PTHR31672:SF10">
    <property type="entry name" value="F-BOX DOMAIN-CONTAINING PROTEIN"/>
    <property type="match status" value="1"/>
</dbReference>
<accession>A0ABQ5HSX0</accession>
<comment type="caution">
    <text evidence="2">The sequence shown here is derived from an EMBL/GenBank/DDBJ whole genome shotgun (WGS) entry which is preliminary data.</text>
</comment>
<name>A0ABQ5HSX0_9ASTR</name>
<dbReference type="PROSITE" id="PS50181">
    <property type="entry name" value="FBOX"/>
    <property type="match status" value="1"/>
</dbReference>
<sequence>MSDSYIPFEIQEEIMKKLPLTSLIRFRSVSKAWKSLISFKFIAKLDNVSQPPHQFKVTTIWMILIIIIIHSMMKLSPNSTLLPTQPSDRGYETVVGFGVCHFTLDPKIIMIPHCFKKDIGFRISRVDDIKEVIDGFIYWLASDNFKIGCDIVISFDLTSEEFREIHLPESIKLNFLSISKLRETLVVLEYNMVIFSEIKFHAVWMMDNDSFTRLYTIKEPATSLDRILGFRKTGAIIIVRLVDNDDNQVLATYEPDSKPES</sequence>
<dbReference type="InterPro" id="IPR036047">
    <property type="entry name" value="F-box-like_dom_sf"/>
</dbReference>
<dbReference type="EMBL" id="BQNB010019966">
    <property type="protein sequence ID" value="GJT90894.1"/>
    <property type="molecule type" value="Genomic_DNA"/>
</dbReference>
<dbReference type="PANTHER" id="PTHR31672">
    <property type="entry name" value="BNACNNG10540D PROTEIN"/>
    <property type="match status" value="1"/>
</dbReference>
<reference evidence="2" key="1">
    <citation type="journal article" date="2022" name="Int. J. Mol. Sci.">
        <title>Draft Genome of Tanacetum Coccineum: Genomic Comparison of Closely Related Tanacetum-Family Plants.</title>
        <authorList>
            <person name="Yamashiro T."/>
            <person name="Shiraishi A."/>
            <person name="Nakayama K."/>
            <person name="Satake H."/>
        </authorList>
    </citation>
    <scope>NUCLEOTIDE SEQUENCE</scope>
</reference>
<evidence type="ECO:0000313" key="3">
    <source>
        <dbReference type="Proteomes" id="UP001151760"/>
    </source>
</evidence>
<dbReference type="Proteomes" id="UP001151760">
    <property type="component" value="Unassembled WGS sequence"/>
</dbReference>
<evidence type="ECO:0000259" key="1">
    <source>
        <dbReference type="PROSITE" id="PS50181"/>
    </source>
</evidence>
<dbReference type="SUPFAM" id="SSF81383">
    <property type="entry name" value="F-box domain"/>
    <property type="match status" value="1"/>
</dbReference>
<keyword evidence="3" id="KW-1185">Reference proteome</keyword>
<organism evidence="2 3">
    <name type="scientific">Tanacetum coccineum</name>
    <dbReference type="NCBI Taxonomy" id="301880"/>
    <lineage>
        <taxon>Eukaryota</taxon>
        <taxon>Viridiplantae</taxon>
        <taxon>Streptophyta</taxon>
        <taxon>Embryophyta</taxon>
        <taxon>Tracheophyta</taxon>
        <taxon>Spermatophyta</taxon>
        <taxon>Magnoliopsida</taxon>
        <taxon>eudicotyledons</taxon>
        <taxon>Gunneridae</taxon>
        <taxon>Pentapetalae</taxon>
        <taxon>asterids</taxon>
        <taxon>campanulids</taxon>
        <taxon>Asterales</taxon>
        <taxon>Asteraceae</taxon>
        <taxon>Asteroideae</taxon>
        <taxon>Anthemideae</taxon>
        <taxon>Anthemidinae</taxon>
        <taxon>Tanacetum</taxon>
    </lineage>
</organism>
<dbReference type="SMART" id="SM00256">
    <property type="entry name" value="FBOX"/>
    <property type="match status" value="1"/>
</dbReference>
<proteinExistence type="predicted"/>